<dbReference type="EMBL" id="LR796860">
    <property type="protein sequence ID" value="CAB4170574.1"/>
    <property type="molecule type" value="Genomic_DNA"/>
</dbReference>
<evidence type="ECO:0000313" key="7">
    <source>
        <dbReference type="EMBL" id="CAB5227734.1"/>
    </source>
</evidence>
<evidence type="ECO:0000313" key="5">
    <source>
        <dbReference type="EMBL" id="CAB4210740.1"/>
    </source>
</evidence>
<reference evidence="1" key="1">
    <citation type="submission" date="2020-05" db="EMBL/GenBank/DDBJ databases">
        <authorList>
            <person name="Chiriac C."/>
            <person name="Salcher M."/>
            <person name="Ghai R."/>
            <person name="Kavagutti S V."/>
        </authorList>
    </citation>
    <scope>NUCLEOTIDE SEQUENCE</scope>
</reference>
<dbReference type="EMBL" id="LR798378">
    <property type="protein sequence ID" value="CAB5227734.1"/>
    <property type="molecule type" value="Genomic_DNA"/>
</dbReference>
<evidence type="ECO:0000313" key="1">
    <source>
        <dbReference type="EMBL" id="CAB4170574.1"/>
    </source>
</evidence>
<evidence type="ECO:0000313" key="6">
    <source>
        <dbReference type="EMBL" id="CAB4222694.1"/>
    </source>
</evidence>
<accession>A0A6J5PSW3</accession>
<dbReference type="EMBL" id="LR796945">
    <property type="protein sequence ID" value="CAB4176569.1"/>
    <property type="molecule type" value="Genomic_DNA"/>
</dbReference>
<evidence type="ECO:0000313" key="3">
    <source>
        <dbReference type="EMBL" id="CAB4181918.1"/>
    </source>
</evidence>
<organism evidence="1">
    <name type="scientific">uncultured Caudovirales phage</name>
    <dbReference type="NCBI Taxonomy" id="2100421"/>
    <lineage>
        <taxon>Viruses</taxon>
        <taxon>Duplodnaviria</taxon>
        <taxon>Heunggongvirae</taxon>
        <taxon>Uroviricota</taxon>
        <taxon>Caudoviricetes</taxon>
        <taxon>Peduoviridae</taxon>
        <taxon>Maltschvirus</taxon>
        <taxon>Maltschvirus maltsch</taxon>
    </lineage>
</organism>
<protein>
    <submittedName>
        <fullName evidence="1">Uncharacterized protein</fullName>
    </submittedName>
</protein>
<dbReference type="EMBL" id="LR797518">
    <property type="protein sequence ID" value="CAB4222694.1"/>
    <property type="molecule type" value="Genomic_DNA"/>
</dbReference>
<proteinExistence type="predicted"/>
<name>A0A6J5PSW3_9CAUD</name>
<evidence type="ECO:0000313" key="2">
    <source>
        <dbReference type="EMBL" id="CAB4176569.1"/>
    </source>
</evidence>
<sequence length="292" mass="33327">MTKDLVIGGASNYDWDQLKFWVNSIKRSGFEGDIAIVGTNMKKATIEKLTSEGVILSLYGRLNADGDMVAPNNNAPHVERFFYLWNFLETTKEEYNNVITTDVRDAVFQKNPSDWFKDRFHFLYASSEGMRYKNEPWGNQNLLDTFGPYFHNILKENLIYNVGVLGGEFQTIKGLLSFIFHLSVNRPIQIVDQAVFNFIITSAPFKFDTDFMTNEDGWAIQLGTTLGAVKSGKGDLGMMFKQDPSKYEAIYEDVQPLIEDGVVKTPAGEPYFIVHQYDRVDGLKEQIERIYA</sequence>
<dbReference type="EMBL" id="LR797369">
    <property type="protein sequence ID" value="CAB4210740.1"/>
    <property type="molecule type" value="Genomic_DNA"/>
</dbReference>
<dbReference type="EMBL" id="LR797157">
    <property type="protein sequence ID" value="CAB4190270.1"/>
    <property type="molecule type" value="Genomic_DNA"/>
</dbReference>
<gene>
    <name evidence="3" type="ORF">UFOVP1065_77</name>
    <name evidence="4" type="ORF">UFOVP1198_46</name>
    <name evidence="5" type="ORF">UFOVP1418_38</name>
    <name evidence="7" type="ORF">UFOVP1524_112</name>
    <name evidence="6" type="ORF">UFOVP1651_112</name>
    <name evidence="1" type="ORF">UFOVP908_90</name>
    <name evidence="2" type="ORF">UFOVP990_46</name>
</gene>
<evidence type="ECO:0000313" key="4">
    <source>
        <dbReference type="EMBL" id="CAB4190270.1"/>
    </source>
</evidence>
<dbReference type="EMBL" id="LR797021">
    <property type="protein sequence ID" value="CAB4181918.1"/>
    <property type="molecule type" value="Genomic_DNA"/>
</dbReference>